<sequence>MKRVYLLKNRRRYIKGEPVVTDPGENIKDKAAQENWYVYCKATKGKDDFDLFSITFVQMFAASRDPYKFKWNQPVLRMNYNLFIEPRYLLENDSHEILD</sequence>
<keyword evidence="2" id="KW-1185">Reference proteome</keyword>
<dbReference type="AlphaFoldDB" id="A0A814E8U5"/>
<reference evidence="1" key="1">
    <citation type="submission" date="2021-02" db="EMBL/GenBank/DDBJ databases">
        <authorList>
            <person name="Nowell W R."/>
        </authorList>
    </citation>
    <scope>NUCLEOTIDE SEQUENCE</scope>
    <source>
        <strain evidence="1">Ploen Becks lab</strain>
    </source>
</reference>
<comment type="caution">
    <text evidence="1">The sequence shown here is derived from an EMBL/GenBank/DDBJ whole genome shotgun (WGS) entry which is preliminary data.</text>
</comment>
<protein>
    <submittedName>
        <fullName evidence="1">Uncharacterized protein</fullName>
    </submittedName>
</protein>
<dbReference type="Proteomes" id="UP000663879">
    <property type="component" value="Unassembled WGS sequence"/>
</dbReference>
<gene>
    <name evidence="1" type="ORF">OXX778_LOCUS14550</name>
</gene>
<dbReference type="EMBL" id="CAJNOC010003015">
    <property type="protein sequence ID" value="CAF0963007.1"/>
    <property type="molecule type" value="Genomic_DNA"/>
</dbReference>
<proteinExistence type="predicted"/>
<accession>A0A814E8U5</accession>
<evidence type="ECO:0000313" key="2">
    <source>
        <dbReference type="Proteomes" id="UP000663879"/>
    </source>
</evidence>
<organism evidence="1 2">
    <name type="scientific">Brachionus calyciflorus</name>
    <dbReference type="NCBI Taxonomy" id="104777"/>
    <lineage>
        <taxon>Eukaryota</taxon>
        <taxon>Metazoa</taxon>
        <taxon>Spiralia</taxon>
        <taxon>Gnathifera</taxon>
        <taxon>Rotifera</taxon>
        <taxon>Eurotatoria</taxon>
        <taxon>Monogononta</taxon>
        <taxon>Pseudotrocha</taxon>
        <taxon>Ploima</taxon>
        <taxon>Brachionidae</taxon>
        <taxon>Brachionus</taxon>
    </lineage>
</organism>
<evidence type="ECO:0000313" key="1">
    <source>
        <dbReference type="EMBL" id="CAF0963007.1"/>
    </source>
</evidence>
<name>A0A814E8U5_9BILA</name>